<accession>A0A4Z2HYG1</accession>
<evidence type="ECO:0000313" key="1">
    <source>
        <dbReference type="EMBL" id="TNN70886.1"/>
    </source>
</evidence>
<organism evidence="1 2">
    <name type="scientific">Liparis tanakae</name>
    <name type="common">Tanaka's snailfish</name>
    <dbReference type="NCBI Taxonomy" id="230148"/>
    <lineage>
        <taxon>Eukaryota</taxon>
        <taxon>Metazoa</taxon>
        <taxon>Chordata</taxon>
        <taxon>Craniata</taxon>
        <taxon>Vertebrata</taxon>
        <taxon>Euteleostomi</taxon>
        <taxon>Actinopterygii</taxon>
        <taxon>Neopterygii</taxon>
        <taxon>Teleostei</taxon>
        <taxon>Neoteleostei</taxon>
        <taxon>Acanthomorphata</taxon>
        <taxon>Eupercaria</taxon>
        <taxon>Perciformes</taxon>
        <taxon>Cottioidei</taxon>
        <taxon>Cottales</taxon>
        <taxon>Liparidae</taxon>
        <taxon>Liparis</taxon>
    </lineage>
</organism>
<comment type="caution">
    <text evidence="1">The sequence shown here is derived from an EMBL/GenBank/DDBJ whole genome shotgun (WGS) entry which is preliminary data.</text>
</comment>
<dbReference type="EMBL" id="SRLO01000157">
    <property type="protein sequence ID" value="TNN70886.1"/>
    <property type="molecule type" value="Genomic_DNA"/>
</dbReference>
<dbReference type="AlphaFoldDB" id="A0A4Z2HYG1"/>
<dbReference type="Proteomes" id="UP000314294">
    <property type="component" value="Unassembled WGS sequence"/>
</dbReference>
<name>A0A4Z2HYG1_9TELE</name>
<protein>
    <submittedName>
        <fullName evidence="1">Uncharacterized protein</fullName>
    </submittedName>
</protein>
<gene>
    <name evidence="1" type="ORF">EYF80_018871</name>
</gene>
<keyword evidence="2" id="KW-1185">Reference proteome</keyword>
<reference evidence="1 2" key="1">
    <citation type="submission" date="2019-03" db="EMBL/GenBank/DDBJ databases">
        <title>First draft genome of Liparis tanakae, snailfish: a comprehensive survey of snailfish specific genes.</title>
        <authorList>
            <person name="Kim W."/>
            <person name="Song I."/>
            <person name="Jeong J.-H."/>
            <person name="Kim D."/>
            <person name="Kim S."/>
            <person name="Ryu S."/>
            <person name="Song J.Y."/>
            <person name="Lee S.K."/>
        </authorList>
    </citation>
    <scope>NUCLEOTIDE SEQUENCE [LARGE SCALE GENOMIC DNA]</scope>
    <source>
        <tissue evidence="1">Muscle</tissue>
    </source>
</reference>
<proteinExistence type="predicted"/>
<sequence>MFSIPTDTSHVIPTFLWRKHFSVFSRKLAGLTLSTAAAELRCASLLFSFSLCRFSFAFFALCGNARKLLILKIFRAGVAGTAAAVERLALAGPKLHFAGLPQLCFPLCFSPAHTSPFSFLCFRPFSSTRTFLGGGGRNWCVRARPGAGLTGDVPTHWEGGQQPRLLTAAPPGGQDAVLHRSGTRTEGLAQPYASRWVYSSSVGNGTLMHITDMTDDTGSSAQREMKWSARKHRQLNWTDDTMN</sequence>
<evidence type="ECO:0000313" key="2">
    <source>
        <dbReference type="Proteomes" id="UP000314294"/>
    </source>
</evidence>